<feature type="compositionally biased region" description="Polar residues" evidence="1">
    <location>
        <begin position="284"/>
        <end position="302"/>
    </location>
</feature>
<accession>A0A963Z1Z2</accession>
<evidence type="ECO:0000313" key="3">
    <source>
        <dbReference type="Proteomes" id="UP000721844"/>
    </source>
</evidence>
<reference evidence="2 3" key="1">
    <citation type="journal article" date="2021" name="Microorganisms">
        <title>Acidisoma silvae sp. nov. and Acidisomacellulosilytica sp. nov., Two Acidophilic Bacteria Isolated from Decaying Wood, Hydrolyzing Cellulose and Producing Poly-3-hydroxybutyrate.</title>
        <authorList>
            <person name="Mieszkin S."/>
            <person name="Pouder E."/>
            <person name="Uroz S."/>
            <person name="Simon-Colin C."/>
            <person name="Alain K."/>
        </authorList>
    </citation>
    <scope>NUCLEOTIDE SEQUENCE [LARGE SCALE GENOMIC DNA]</scope>
    <source>
        <strain evidence="2 3">HW T5.17</strain>
    </source>
</reference>
<dbReference type="EMBL" id="JAESVA010000004">
    <property type="protein sequence ID" value="MCB8881049.1"/>
    <property type="molecule type" value="Genomic_DNA"/>
</dbReference>
<dbReference type="RefSeq" id="WP_227307725.1">
    <property type="nucleotide sequence ID" value="NZ_JAESVA010000004.1"/>
</dbReference>
<evidence type="ECO:0000256" key="1">
    <source>
        <dbReference type="SAM" id="MobiDB-lite"/>
    </source>
</evidence>
<sequence length="388" mass="41505">MEPKKFDFTKGLVKPRTFHLPFAPDKEAQKLALKKSGQGDLDLYDFISEALAAGMAASGYGIEHAFKATAYIPKIALDGIKFDHMRGKEGGVDNTSKKMNPLLPLTEGKSPVTHKYLMSRRLKKVGGNVLQGVSSALSAAPPTAVNIPGTIYHGQALILTGIHVARLEYISKKYTTAVQGDANLVRDWCQLIRTMKGIKTAVRGASLVGSIIPHASIPTSIATSVAKMGIKLTATGACYAAAAHLQLMAYREQGYDVVRTGSTTQPSSSAPSSYTRSSLSPASGSRTRSFTPMPTIPENSVWPTPKPPGARAPAFTPMPTIPEDSVWPARQNTTFAQRTGPDAGPASSIIWEIFTKRGATRLLGRYDVASIIAEPAGWMALADKLLLI</sequence>
<proteinExistence type="predicted"/>
<organism evidence="2 3">
    <name type="scientific">Acidisoma cellulosilyticum</name>
    <dbReference type="NCBI Taxonomy" id="2802395"/>
    <lineage>
        <taxon>Bacteria</taxon>
        <taxon>Pseudomonadati</taxon>
        <taxon>Pseudomonadota</taxon>
        <taxon>Alphaproteobacteria</taxon>
        <taxon>Acetobacterales</taxon>
        <taxon>Acidocellaceae</taxon>
        <taxon>Acidisoma</taxon>
    </lineage>
</organism>
<dbReference type="AlphaFoldDB" id="A0A963Z1Z2"/>
<feature type="region of interest" description="Disordered" evidence="1">
    <location>
        <begin position="260"/>
        <end position="306"/>
    </location>
</feature>
<keyword evidence="3" id="KW-1185">Reference proteome</keyword>
<feature type="compositionally biased region" description="Low complexity" evidence="1">
    <location>
        <begin position="262"/>
        <end position="283"/>
    </location>
</feature>
<comment type="caution">
    <text evidence="2">The sequence shown here is derived from an EMBL/GenBank/DDBJ whole genome shotgun (WGS) entry which is preliminary data.</text>
</comment>
<gene>
    <name evidence="2" type="ORF">ACELLULO517_12455</name>
</gene>
<protein>
    <submittedName>
        <fullName evidence="2">Uncharacterized protein</fullName>
    </submittedName>
</protein>
<evidence type="ECO:0000313" key="2">
    <source>
        <dbReference type="EMBL" id="MCB8881049.1"/>
    </source>
</evidence>
<dbReference type="Proteomes" id="UP000721844">
    <property type="component" value="Unassembled WGS sequence"/>
</dbReference>
<name>A0A963Z1Z2_9PROT</name>